<organism evidence="3 4">
    <name type="scientific">Nakamurella antarctica</name>
    <dbReference type="NCBI Taxonomy" id="1902245"/>
    <lineage>
        <taxon>Bacteria</taxon>
        <taxon>Bacillati</taxon>
        <taxon>Actinomycetota</taxon>
        <taxon>Actinomycetes</taxon>
        <taxon>Nakamurellales</taxon>
        <taxon>Nakamurellaceae</taxon>
        <taxon>Nakamurella</taxon>
    </lineage>
</organism>
<reference evidence="3 4" key="1">
    <citation type="submission" date="2018-11" db="EMBL/GenBank/DDBJ databases">
        <authorList>
            <person name="Da X."/>
        </authorList>
    </citation>
    <scope>NUCLEOTIDE SEQUENCE [LARGE SCALE GENOMIC DNA]</scope>
    <source>
        <strain evidence="3 4">S14-144</strain>
    </source>
</reference>
<sequence length="256" mass="26137">MAAACCPRGQSALAAHHKIVLVLALAMDTSTPLITLTLAEIDAPPEPTAEAAEVRFLGHAELDNAFAHAEQLIPLAKQCLAEASVTLADLGAIVVGIGPGPFTGLRVGIATGTALGDGLGIGVYGVPSHRGLAVDGPAGDFLVVTDARRKEVFLTVFHPGGTALFGPVSVTPAAVPQLLADNDVHPEFIVGPGAGLLEPFCDLPVHVPTRDLGFGLITAVAADIAAGRTPGPLTPLYLRRPDATEPSGKRKSVLGR</sequence>
<dbReference type="Gene3D" id="3.30.420.40">
    <property type="match status" value="2"/>
</dbReference>
<gene>
    <name evidence="3" type="primary">tsaB</name>
    <name evidence="3" type="ORF">EH165_11420</name>
</gene>
<dbReference type="KEGG" id="nak:EH165_11420"/>
<accession>A0A3G8ZMT3</accession>
<proteinExistence type="predicted"/>
<dbReference type="InterPro" id="IPR022496">
    <property type="entry name" value="T6A_TsaB"/>
</dbReference>
<feature type="domain" description="Gcp-like" evidence="2">
    <location>
        <begin position="67"/>
        <end position="163"/>
    </location>
</feature>
<evidence type="ECO:0000259" key="2">
    <source>
        <dbReference type="Pfam" id="PF00814"/>
    </source>
</evidence>
<dbReference type="AlphaFoldDB" id="A0A3G8ZMT3"/>
<dbReference type="GO" id="GO:0016740">
    <property type="term" value="F:transferase activity"/>
    <property type="evidence" value="ECO:0007669"/>
    <property type="project" value="UniProtKB-KW"/>
</dbReference>
<dbReference type="OrthoDB" id="9809995at2"/>
<name>A0A3G8ZMT3_9ACTN</name>
<keyword evidence="4" id="KW-1185">Reference proteome</keyword>
<evidence type="ECO:0000313" key="3">
    <source>
        <dbReference type="EMBL" id="AZI58652.1"/>
    </source>
</evidence>
<dbReference type="SUPFAM" id="SSF53067">
    <property type="entry name" value="Actin-like ATPase domain"/>
    <property type="match status" value="1"/>
</dbReference>
<feature type="region of interest" description="Disordered" evidence="1">
    <location>
        <begin position="235"/>
        <end position="256"/>
    </location>
</feature>
<dbReference type="Pfam" id="PF00814">
    <property type="entry name" value="TsaD"/>
    <property type="match status" value="1"/>
</dbReference>
<protein>
    <submittedName>
        <fullName evidence="3">tRNA (Adenosine(37)-N6)-threonylcarbamoyltransferase complex dimerization subunit type 1 TsaB</fullName>
    </submittedName>
</protein>
<dbReference type="InterPro" id="IPR000905">
    <property type="entry name" value="Gcp-like_dom"/>
</dbReference>
<evidence type="ECO:0000313" key="4">
    <source>
        <dbReference type="Proteomes" id="UP000268084"/>
    </source>
</evidence>
<dbReference type="EMBL" id="CP034170">
    <property type="protein sequence ID" value="AZI58652.1"/>
    <property type="molecule type" value="Genomic_DNA"/>
</dbReference>
<evidence type="ECO:0000256" key="1">
    <source>
        <dbReference type="SAM" id="MobiDB-lite"/>
    </source>
</evidence>
<reference evidence="3 4" key="2">
    <citation type="submission" date="2018-12" db="EMBL/GenBank/DDBJ databases">
        <title>Nakamurella antarcticus sp. nov., isolated from Antarctica South Shetland Islands soil.</title>
        <authorList>
            <person name="Peng F."/>
        </authorList>
    </citation>
    <scope>NUCLEOTIDE SEQUENCE [LARGE SCALE GENOMIC DNA]</scope>
    <source>
        <strain evidence="3 4">S14-144</strain>
    </source>
</reference>
<keyword evidence="3" id="KW-0808">Transferase</keyword>
<dbReference type="Proteomes" id="UP000268084">
    <property type="component" value="Chromosome"/>
</dbReference>
<dbReference type="NCBIfam" id="TIGR03725">
    <property type="entry name" value="T6A_YeaZ"/>
    <property type="match status" value="1"/>
</dbReference>
<dbReference type="GO" id="GO:0002949">
    <property type="term" value="P:tRNA threonylcarbamoyladenosine modification"/>
    <property type="evidence" value="ECO:0007669"/>
    <property type="project" value="InterPro"/>
</dbReference>
<dbReference type="InterPro" id="IPR043129">
    <property type="entry name" value="ATPase_NBD"/>
</dbReference>